<organism evidence="1 2">
    <name type="scientific">Caenorhabditis remanei</name>
    <name type="common">Caenorhabditis vulgaris</name>
    <dbReference type="NCBI Taxonomy" id="31234"/>
    <lineage>
        <taxon>Eukaryota</taxon>
        <taxon>Metazoa</taxon>
        <taxon>Ecdysozoa</taxon>
        <taxon>Nematoda</taxon>
        <taxon>Chromadorea</taxon>
        <taxon>Rhabditida</taxon>
        <taxon>Rhabditina</taxon>
        <taxon>Rhabditomorpha</taxon>
        <taxon>Rhabditoidea</taxon>
        <taxon>Rhabditidae</taxon>
        <taxon>Peloderinae</taxon>
        <taxon>Caenorhabditis</taxon>
    </lineage>
</organism>
<dbReference type="KEGG" id="crq:GCK72_017808"/>
<protein>
    <submittedName>
        <fullName evidence="1">Uncharacterized protein</fullName>
    </submittedName>
</protein>
<dbReference type="NCBIfam" id="TIGR00803">
    <property type="entry name" value="nst"/>
    <property type="match status" value="1"/>
</dbReference>
<dbReference type="InterPro" id="IPR037185">
    <property type="entry name" value="EmrE-like"/>
</dbReference>
<dbReference type="Gene3D" id="1.10.3730.20">
    <property type="match status" value="1"/>
</dbReference>
<proteinExistence type="predicted"/>
<dbReference type="EMBL" id="NMWX01000174">
    <property type="protein sequence ID" value="OZF83850.1"/>
    <property type="molecule type" value="Genomic_DNA"/>
</dbReference>
<dbReference type="STRING" id="31234.E3LUF9"/>
<dbReference type="PIRSF" id="PIRSF005799">
    <property type="entry name" value="UDP-gal_transpt"/>
    <property type="match status" value="1"/>
</dbReference>
<dbReference type="InterPro" id="IPR007271">
    <property type="entry name" value="Nuc_sug_transpt"/>
</dbReference>
<dbReference type="SUPFAM" id="SSF103481">
    <property type="entry name" value="Multidrug resistance efflux transporter EmrE"/>
    <property type="match status" value="1"/>
</dbReference>
<dbReference type="GO" id="GO:0000139">
    <property type="term" value="C:Golgi membrane"/>
    <property type="evidence" value="ECO:0007669"/>
    <property type="project" value="InterPro"/>
</dbReference>
<feature type="non-terminal residue" evidence="1">
    <location>
        <position position="1"/>
    </location>
</feature>
<evidence type="ECO:0000313" key="1">
    <source>
        <dbReference type="EMBL" id="OZF83850.1"/>
    </source>
</evidence>
<dbReference type="GO" id="GO:0015165">
    <property type="term" value="F:pyrimidine nucleotide-sugar transmembrane transporter activity"/>
    <property type="evidence" value="ECO:0007669"/>
    <property type="project" value="InterPro"/>
</dbReference>
<reference evidence="1" key="1">
    <citation type="submission" date="2017-08" db="EMBL/GenBank/DDBJ databases">
        <authorList>
            <person name="de Groot N.N."/>
        </authorList>
    </citation>
    <scope>NUCLEOTIDE SEQUENCE [LARGE SCALE GENOMIC DNA]</scope>
    <source>
        <strain evidence="1">PX439</strain>
    </source>
</reference>
<dbReference type="PANTHER" id="PTHR10231">
    <property type="entry name" value="NUCLEOTIDE-SUGAR TRANSMEMBRANE TRANSPORTER"/>
    <property type="match status" value="1"/>
</dbReference>
<dbReference type="HOGENOM" id="CLU_024645_1_0_1"/>
<gene>
    <name evidence="1" type="ORF">FL82_15550</name>
</gene>
<dbReference type="OrthoDB" id="408493at2759"/>
<evidence type="ECO:0000313" key="2">
    <source>
        <dbReference type="Proteomes" id="UP000216624"/>
    </source>
</evidence>
<sequence length="345" mass="38962">MTMSENDSKFKYFGILLLTLQQASMPLMARYSRAREDSNVFFTTVNVFMMEIIKVVVCSGIIIYTSQSISKYVNELKSAIVDHRSETLKVCIPALIYTLQNNLYYIALSHLEATTFCITYQMKIFTTAIFMYFFLGKKLSPKQWWALVLLVLGVADIQYVYSPPPASEDIEQNPMYGFIAVLTMCFTSAFAGVYLEKVLKSSNASIWVQNIRLALIGLPISFLSMWYYDWEKINEQGAFRGWDFVVVCLTVTNSIGGILISVVIKYADNILKAYAQSMAIIGAAVGSWILFDFSPGFMFLLGTFMVIISIIVYTAFPYQEPESKLSAYLKSQQNSSLLMIKPGGK</sequence>
<dbReference type="CTD" id="9810646"/>
<comment type="caution">
    <text evidence="1">The sequence shown here is derived from an EMBL/GenBank/DDBJ whole genome shotgun (WGS) entry which is preliminary data.</text>
</comment>
<dbReference type="OMA" id="HLEATTF"/>
<dbReference type="Proteomes" id="UP000216624">
    <property type="component" value="Unassembled WGS sequence"/>
</dbReference>
<keyword evidence="2" id="KW-1185">Reference proteome</keyword>
<dbReference type="eggNOG" id="KOG2234">
    <property type="taxonomic scope" value="Eukaryota"/>
</dbReference>
<accession>A0A260ZDR4</accession>
<dbReference type="Pfam" id="PF04142">
    <property type="entry name" value="Nuc_sug_transp"/>
    <property type="match status" value="1"/>
</dbReference>
<name>A0A260ZDR4_CAERE</name>